<organism evidence="1 2">
    <name type="scientific">Escherichia coli</name>
    <dbReference type="NCBI Taxonomy" id="562"/>
    <lineage>
        <taxon>Bacteria</taxon>
        <taxon>Pseudomonadati</taxon>
        <taxon>Pseudomonadota</taxon>
        <taxon>Gammaproteobacteria</taxon>
        <taxon>Enterobacterales</taxon>
        <taxon>Enterobacteriaceae</taxon>
        <taxon>Escherichia</taxon>
    </lineage>
</organism>
<evidence type="ECO:0000313" key="2">
    <source>
        <dbReference type="Proteomes" id="UP000245997"/>
    </source>
</evidence>
<dbReference type="EMBL" id="LT719075">
    <property type="protein sequence ID" value="SJK83514.1"/>
    <property type="molecule type" value="Genomic_DNA"/>
</dbReference>
<dbReference type="InterPro" id="IPR010732">
    <property type="entry name" value="T6SS_TssG-like"/>
</dbReference>
<dbReference type="Pfam" id="PF06996">
    <property type="entry name" value="T6SS_TssG"/>
    <property type="match status" value="1"/>
</dbReference>
<name>A0A1W1EMI4_ECOLX</name>
<accession>A0A1W1EMI4</accession>
<evidence type="ECO:0000313" key="1">
    <source>
        <dbReference type="EMBL" id="SJK83514.1"/>
    </source>
</evidence>
<sequence>MADESRKVNMAVINSRSKFSFFNKVRVLLKKILKPDERIDDVVDEHFRFTSSLSLDAPDGQIDELYQDGKDGKYHLTLFDNGLTGAAGVLPVAYTEWLIERKFRYNDNAPKAFMDMFDHRMYCLSYLAWQKMHLSGDENRRDNNVLNNVLLSLGGISPQTISVTGLAYTAFYSPSVRSLAGLEQLLSSVYQISVSINPFRGTFENTEPNEQGVLGHCQYTLGEGPVIGNVRWVVDSHFDVVLGPVDYKKSQEFMPGKDFHRVIRQQIKSYIGDALKFKIYVKIYPSDTDNQLNENNRLGFNLALGSGTENHKERYFCIF</sequence>
<proteinExistence type="predicted"/>
<reference evidence="2" key="1">
    <citation type="submission" date="2017-01" db="EMBL/GenBank/DDBJ databases">
        <authorList>
            <person name="Joensson R."/>
        </authorList>
    </citation>
    <scope>NUCLEOTIDE SEQUENCE [LARGE SCALE GENOMIC DNA]</scope>
</reference>
<dbReference type="Proteomes" id="UP000245997">
    <property type="component" value="Plasmid pAA"/>
</dbReference>
<dbReference type="AlphaFoldDB" id="A0A1W1EMI4"/>
<dbReference type="PANTHER" id="PTHR35564">
    <property type="match status" value="1"/>
</dbReference>
<dbReference type="NCBIfam" id="TIGR03347">
    <property type="entry name" value="VI_chp_1"/>
    <property type="match status" value="1"/>
</dbReference>
<dbReference type="PANTHER" id="PTHR35564:SF4">
    <property type="entry name" value="CYTOPLASMIC PROTEIN"/>
    <property type="match status" value="1"/>
</dbReference>
<gene>
    <name evidence="1" type="ORF">BQ8769_132</name>
</gene>
<protein>
    <submittedName>
        <fullName evidence="1">AaiF</fullName>
    </submittedName>
</protein>